<feature type="transmembrane region" description="Helical" evidence="1">
    <location>
        <begin position="243"/>
        <end position="265"/>
    </location>
</feature>
<dbReference type="Proteomes" id="UP000013776">
    <property type="component" value="Unassembled WGS sequence"/>
</dbReference>
<feature type="transmembrane region" description="Helical" evidence="1">
    <location>
        <begin position="92"/>
        <end position="110"/>
    </location>
</feature>
<dbReference type="EMBL" id="CAHR02000059">
    <property type="protein sequence ID" value="CCG81806.1"/>
    <property type="molecule type" value="Genomic_DNA"/>
</dbReference>
<dbReference type="InterPro" id="IPR010721">
    <property type="entry name" value="UstE-like"/>
</dbReference>
<keyword evidence="3" id="KW-1185">Reference proteome</keyword>
<proteinExistence type="predicted"/>
<evidence type="ECO:0000313" key="2">
    <source>
        <dbReference type="EMBL" id="CCG81806.1"/>
    </source>
</evidence>
<dbReference type="VEuPathDB" id="FungiDB:TAPDE_001665"/>
<dbReference type="Pfam" id="PF06966">
    <property type="entry name" value="DUF1295"/>
    <property type="match status" value="1"/>
</dbReference>
<keyword evidence="1" id="KW-0812">Transmembrane</keyword>
<gene>
    <name evidence="2" type="ORF">TAPDE_001665</name>
</gene>
<keyword evidence="1" id="KW-0472">Membrane</keyword>
<dbReference type="PROSITE" id="PS50244">
    <property type="entry name" value="S5A_REDUCTASE"/>
    <property type="match status" value="1"/>
</dbReference>
<dbReference type="Gene3D" id="1.20.120.1630">
    <property type="match status" value="1"/>
</dbReference>
<dbReference type="PANTHER" id="PTHR32251:SF17">
    <property type="entry name" value="STEROID 5-ALPHA REDUCTASE C-TERMINAL DOMAIN-CONTAINING PROTEIN"/>
    <property type="match status" value="1"/>
</dbReference>
<sequence length="299" mass="33049">MPLFSALVFNNEALKTLVPTIAAAFAIQAAVAIPSIWSQNEQYYDLSGSATFLACTALSLYMPVIRTRAYAASHGLPKPAFPSLTSFGYNKLVLSAMVAVWAGRLGTFLFARIKKAGKDPRFDDIKPKPLLFFGAFMAQATWVSLVAGPVFAVNAIPKASLPALGVLEGFGILVWLFGMSFEITADRQKSTWRAQKDAKKHSETFISSGLWSRTRHPNYFGESTLWVGMSIFAYRSLSKVRYYPSYAGYLAFVAPAFVTLLTQFVSGTPMLEKKNDKELGADWQEYKKKTPVFFPKLGL</sequence>
<dbReference type="PANTHER" id="PTHR32251">
    <property type="entry name" value="3-OXO-5-ALPHA-STEROID 4-DEHYDROGENASE"/>
    <property type="match status" value="1"/>
</dbReference>
<dbReference type="AlphaFoldDB" id="R4XBQ4"/>
<reference evidence="2 3" key="1">
    <citation type="journal article" date="2013" name="MBio">
        <title>Genome sequencing of the plant pathogen Taphrina deformans, the causal agent of peach leaf curl.</title>
        <authorList>
            <person name="Cisse O.H."/>
            <person name="Almeida J.M.G.C.F."/>
            <person name="Fonseca A."/>
            <person name="Kumar A.A."/>
            <person name="Salojaervi J."/>
            <person name="Overmyer K."/>
            <person name="Hauser P.M."/>
            <person name="Pagni M."/>
        </authorList>
    </citation>
    <scope>NUCLEOTIDE SEQUENCE [LARGE SCALE GENOMIC DNA]</scope>
    <source>
        <strain evidence="3">PYCC 5710 / ATCC 11124 / CBS 356.35 / IMI 108563 / JCM 9778 / NBRC 8474</strain>
    </source>
</reference>
<accession>R4XBQ4</accession>
<feature type="transmembrane region" description="Helical" evidence="1">
    <location>
        <begin position="159"/>
        <end position="179"/>
    </location>
</feature>
<feature type="transmembrane region" description="Helical" evidence="1">
    <location>
        <begin position="130"/>
        <end position="153"/>
    </location>
</feature>
<comment type="caution">
    <text evidence="2">The sequence shown here is derived from an EMBL/GenBank/DDBJ whole genome shotgun (WGS) entry which is preliminary data.</text>
</comment>
<organism evidence="2 3">
    <name type="scientific">Taphrina deformans (strain PYCC 5710 / ATCC 11124 / CBS 356.35 / IMI 108563 / JCM 9778 / NBRC 8474)</name>
    <name type="common">Peach leaf curl fungus</name>
    <name type="synonym">Lalaria deformans</name>
    <dbReference type="NCBI Taxonomy" id="1097556"/>
    <lineage>
        <taxon>Eukaryota</taxon>
        <taxon>Fungi</taxon>
        <taxon>Dikarya</taxon>
        <taxon>Ascomycota</taxon>
        <taxon>Taphrinomycotina</taxon>
        <taxon>Taphrinomycetes</taxon>
        <taxon>Taphrinales</taxon>
        <taxon>Taphrinaceae</taxon>
        <taxon>Taphrina</taxon>
    </lineage>
</organism>
<feature type="transmembrane region" description="Helical" evidence="1">
    <location>
        <begin position="20"/>
        <end position="38"/>
    </location>
</feature>
<name>R4XBQ4_TAPDE</name>
<dbReference type="GO" id="GO:0016020">
    <property type="term" value="C:membrane"/>
    <property type="evidence" value="ECO:0007669"/>
    <property type="project" value="TreeGrafter"/>
</dbReference>
<evidence type="ECO:0000256" key="1">
    <source>
        <dbReference type="SAM" id="Phobius"/>
    </source>
</evidence>
<dbReference type="OrthoDB" id="201504at2759"/>
<protein>
    <submittedName>
        <fullName evidence="2">Uncharacterized protein</fullName>
    </submittedName>
</protein>
<keyword evidence="1" id="KW-1133">Transmembrane helix</keyword>
<feature type="transmembrane region" description="Helical" evidence="1">
    <location>
        <begin position="50"/>
        <end position="72"/>
    </location>
</feature>
<evidence type="ECO:0000313" key="3">
    <source>
        <dbReference type="Proteomes" id="UP000013776"/>
    </source>
</evidence>
<dbReference type="eggNOG" id="KOG4650">
    <property type="taxonomic scope" value="Eukaryota"/>
</dbReference>